<evidence type="ECO:0000256" key="4">
    <source>
        <dbReference type="ARBA" id="ARBA00023163"/>
    </source>
</evidence>
<evidence type="ECO:0000256" key="1">
    <source>
        <dbReference type="ARBA" id="ARBA00004123"/>
    </source>
</evidence>
<dbReference type="InterPro" id="IPR021858">
    <property type="entry name" value="Fun_TF"/>
</dbReference>
<keyword evidence="5" id="KW-0539">Nucleus</keyword>
<dbReference type="AlphaFoldDB" id="A0A1L9PXN9"/>
<keyword evidence="4" id="KW-0804">Transcription</keyword>
<dbReference type="RefSeq" id="XP_040671985.1">
    <property type="nucleotide sequence ID" value="XM_040813342.1"/>
</dbReference>
<dbReference type="GO" id="GO:0000981">
    <property type="term" value="F:DNA-binding transcription factor activity, RNA polymerase II-specific"/>
    <property type="evidence" value="ECO:0007669"/>
    <property type="project" value="InterPro"/>
</dbReference>
<dbReference type="GO" id="GO:0005634">
    <property type="term" value="C:nucleus"/>
    <property type="evidence" value="ECO:0007669"/>
    <property type="project" value="UniProtKB-SubCell"/>
</dbReference>
<dbReference type="PROSITE" id="PS00463">
    <property type="entry name" value="ZN2_CY6_FUNGAL_1"/>
    <property type="match status" value="1"/>
</dbReference>
<dbReference type="OrthoDB" id="5386330at2759"/>
<keyword evidence="2" id="KW-0805">Transcription regulation</keyword>
<feature type="region of interest" description="Disordered" evidence="6">
    <location>
        <begin position="67"/>
        <end position="90"/>
    </location>
</feature>
<dbReference type="InterPro" id="IPR001138">
    <property type="entry name" value="Zn2Cys6_DnaBD"/>
</dbReference>
<evidence type="ECO:0000259" key="7">
    <source>
        <dbReference type="PROSITE" id="PS50048"/>
    </source>
</evidence>
<dbReference type="GeneID" id="63728853"/>
<dbReference type="STRING" id="1036611.A0A1L9PXN9"/>
<evidence type="ECO:0000313" key="9">
    <source>
        <dbReference type="Proteomes" id="UP000184073"/>
    </source>
</evidence>
<dbReference type="Pfam" id="PF00172">
    <property type="entry name" value="Zn_clus"/>
    <property type="match status" value="1"/>
</dbReference>
<comment type="subcellular location">
    <subcellularLocation>
        <location evidence="1">Nucleus</location>
    </subcellularLocation>
</comment>
<dbReference type="CDD" id="cd00067">
    <property type="entry name" value="GAL4"/>
    <property type="match status" value="1"/>
</dbReference>
<organism evidence="8 9">
    <name type="scientific">Aspergillus versicolor CBS 583.65</name>
    <dbReference type="NCBI Taxonomy" id="1036611"/>
    <lineage>
        <taxon>Eukaryota</taxon>
        <taxon>Fungi</taxon>
        <taxon>Dikarya</taxon>
        <taxon>Ascomycota</taxon>
        <taxon>Pezizomycotina</taxon>
        <taxon>Eurotiomycetes</taxon>
        <taxon>Eurotiomycetidae</taxon>
        <taxon>Eurotiales</taxon>
        <taxon>Aspergillaceae</taxon>
        <taxon>Aspergillus</taxon>
        <taxon>Aspergillus subgen. Nidulantes</taxon>
    </lineage>
</organism>
<evidence type="ECO:0000256" key="5">
    <source>
        <dbReference type="ARBA" id="ARBA00023242"/>
    </source>
</evidence>
<proteinExistence type="predicted"/>
<dbReference type="GO" id="GO:0000976">
    <property type="term" value="F:transcription cis-regulatory region binding"/>
    <property type="evidence" value="ECO:0007669"/>
    <property type="project" value="TreeGrafter"/>
</dbReference>
<sequence>MSGNPPPKKKPRRVKGCYNCSQRRINCDRGEPCQKCIKKGLQCSGLGIRYRFNDGVASRGRLAGRPVPVKDAGGDIAASPDSGRPGYGSYGSNIPDTGLHHLSALDHVDSQSRFLLNYFSTRVAPAMGPFNLIFNGYRDLILPMTEQDETVRNAIMATSASHLSLHHKEWSAAACKYRMAAIHGLNQHTTPSSAHPSLATMVILLIEEMIAVRTDFPILLRMIRSFVEMQGGPETLETTKPTSLSRFLMQQIRKISLYAGPFTTAAMNIPRGTRPKAHIDNENNSIKEDIDNAIDRCNSSKPDLDFLLTYLDIHPELSPSILKLASIIHNAAQIYQARAANLPREANARLLRQFLAATASFNASSPGGHILIWPFFIAGAECEEVADREFVTMQLRRLWETTGFGNTLYAIRLLEVIWNGKGRDGEEGNWARALKELAEGFIM</sequence>
<dbReference type="Pfam" id="PF11951">
    <property type="entry name" value="Fungal_trans_2"/>
    <property type="match status" value="2"/>
</dbReference>
<dbReference type="GO" id="GO:0008270">
    <property type="term" value="F:zinc ion binding"/>
    <property type="evidence" value="ECO:0007669"/>
    <property type="project" value="InterPro"/>
</dbReference>
<protein>
    <recommendedName>
        <fullName evidence="7">Zn(2)-C6 fungal-type domain-containing protein</fullName>
    </recommendedName>
</protein>
<evidence type="ECO:0000256" key="6">
    <source>
        <dbReference type="SAM" id="MobiDB-lite"/>
    </source>
</evidence>
<gene>
    <name evidence="8" type="ORF">ASPVEDRAFT_45622</name>
</gene>
<dbReference type="GO" id="GO:0045944">
    <property type="term" value="P:positive regulation of transcription by RNA polymerase II"/>
    <property type="evidence" value="ECO:0007669"/>
    <property type="project" value="TreeGrafter"/>
</dbReference>
<name>A0A1L9PXN9_ASPVE</name>
<dbReference type="VEuPathDB" id="FungiDB:ASPVEDRAFT_45622"/>
<dbReference type="PANTHER" id="PTHR37534">
    <property type="entry name" value="TRANSCRIPTIONAL ACTIVATOR PROTEIN UGA3"/>
    <property type="match status" value="1"/>
</dbReference>
<keyword evidence="3" id="KW-0238">DNA-binding</keyword>
<keyword evidence="9" id="KW-1185">Reference proteome</keyword>
<dbReference type="SMART" id="SM00066">
    <property type="entry name" value="GAL4"/>
    <property type="match status" value="1"/>
</dbReference>
<evidence type="ECO:0000256" key="3">
    <source>
        <dbReference type="ARBA" id="ARBA00023125"/>
    </source>
</evidence>
<dbReference type="PROSITE" id="PS50048">
    <property type="entry name" value="ZN2_CY6_FUNGAL_2"/>
    <property type="match status" value="1"/>
</dbReference>
<dbReference type="EMBL" id="KV878134">
    <property type="protein sequence ID" value="OJJ06223.1"/>
    <property type="molecule type" value="Genomic_DNA"/>
</dbReference>
<evidence type="ECO:0000256" key="2">
    <source>
        <dbReference type="ARBA" id="ARBA00023015"/>
    </source>
</evidence>
<dbReference type="Proteomes" id="UP000184073">
    <property type="component" value="Unassembled WGS sequence"/>
</dbReference>
<dbReference type="InterPro" id="IPR036864">
    <property type="entry name" value="Zn2-C6_fun-type_DNA-bd_sf"/>
</dbReference>
<accession>A0A1L9PXN9</accession>
<feature type="domain" description="Zn(2)-C6 fungal-type" evidence="7">
    <location>
        <begin position="16"/>
        <end position="44"/>
    </location>
</feature>
<dbReference type="PANTHER" id="PTHR37534:SF17">
    <property type="entry name" value="ZN(2)-C6 FUNGAL-TYPE DOMAIN-CONTAINING PROTEIN"/>
    <property type="match status" value="1"/>
</dbReference>
<reference evidence="9" key="1">
    <citation type="journal article" date="2017" name="Genome Biol.">
        <title>Comparative genomics reveals high biological diversity and specific adaptations in the industrially and medically important fungal genus Aspergillus.</title>
        <authorList>
            <person name="de Vries R.P."/>
            <person name="Riley R."/>
            <person name="Wiebenga A."/>
            <person name="Aguilar-Osorio G."/>
            <person name="Amillis S."/>
            <person name="Uchima C.A."/>
            <person name="Anderluh G."/>
            <person name="Asadollahi M."/>
            <person name="Askin M."/>
            <person name="Barry K."/>
            <person name="Battaglia E."/>
            <person name="Bayram O."/>
            <person name="Benocci T."/>
            <person name="Braus-Stromeyer S.A."/>
            <person name="Caldana C."/>
            <person name="Canovas D."/>
            <person name="Cerqueira G.C."/>
            <person name="Chen F."/>
            <person name="Chen W."/>
            <person name="Choi C."/>
            <person name="Clum A."/>
            <person name="Dos Santos R.A."/>
            <person name="Damasio A.R."/>
            <person name="Diallinas G."/>
            <person name="Emri T."/>
            <person name="Fekete E."/>
            <person name="Flipphi M."/>
            <person name="Freyberg S."/>
            <person name="Gallo A."/>
            <person name="Gournas C."/>
            <person name="Habgood R."/>
            <person name="Hainaut M."/>
            <person name="Harispe M.L."/>
            <person name="Henrissat B."/>
            <person name="Hilden K.S."/>
            <person name="Hope R."/>
            <person name="Hossain A."/>
            <person name="Karabika E."/>
            <person name="Karaffa L."/>
            <person name="Karanyi Z."/>
            <person name="Krasevec N."/>
            <person name="Kuo A."/>
            <person name="Kusch H."/>
            <person name="LaButti K."/>
            <person name="Lagendijk E.L."/>
            <person name="Lapidus A."/>
            <person name="Levasseur A."/>
            <person name="Lindquist E."/>
            <person name="Lipzen A."/>
            <person name="Logrieco A.F."/>
            <person name="MacCabe A."/>
            <person name="Maekelae M.R."/>
            <person name="Malavazi I."/>
            <person name="Melin P."/>
            <person name="Meyer V."/>
            <person name="Mielnichuk N."/>
            <person name="Miskei M."/>
            <person name="Molnar A.P."/>
            <person name="Mule G."/>
            <person name="Ngan C.Y."/>
            <person name="Orejas M."/>
            <person name="Orosz E."/>
            <person name="Ouedraogo J.P."/>
            <person name="Overkamp K.M."/>
            <person name="Park H.-S."/>
            <person name="Perrone G."/>
            <person name="Piumi F."/>
            <person name="Punt P.J."/>
            <person name="Ram A.F."/>
            <person name="Ramon A."/>
            <person name="Rauscher S."/>
            <person name="Record E."/>
            <person name="Riano-Pachon D.M."/>
            <person name="Robert V."/>
            <person name="Roehrig J."/>
            <person name="Ruller R."/>
            <person name="Salamov A."/>
            <person name="Salih N.S."/>
            <person name="Samson R.A."/>
            <person name="Sandor E."/>
            <person name="Sanguinetti M."/>
            <person name="Schuetze T."/>
            <person name="Sepcic K."/>
            <person name="Shelest E."/>
            <person name="Sherlock G."/>
            <person name="Sophianopoulou V."/>
            <person name="Squina F.M."/>
            <person name="Sun H."/>
            <person name="Susca A."/>
            <person name="Todd R.B."/>
            <person name="Tsang A."/>
            <person name="Unkles S.E."/>
            <person name="van de Wiele N."/>
            <person name="van Rossen-Uffink D."/>
            <person name="Oliveira J.V."/>
            <person name="Vesth T.C."/>
            <person name="Visser J."/>
            <person name="Yu J.-H."/>
            <person name="Zhou M."/>
            <person name="Andersen M.R."/>
            <person name="Archer D.B."/>
            <person name="Baker S.E."/>
            <person name="Benoit I."/>
            <person name="Brakhage A.A."/>
            <person name="Braus G.H."/>
            <person name="Fischer R."/>
            <person name="Frisvad J.C."/>
            <person name="Goldman G.H."/>
            <person name="Houbraken J."/>
            <person name="Oakley B."/>
            <person name="Pocsi I."/>
            <person name="Scazzocchio C."/>
            <person name="Seiboth B."/>
            <person name="vanKuyk P.A."/>
            <person name="Wortman J."/>
            <person name="Dyer P.S."/>
            <person name="Grigoriev I.V."/>
        </authorList>
    </citation>
    <scope>NUCLEOTIDE SEQUENCE [LARGE SCALE GENOMIC DNA]</scope>
    <source>
        <strain evidence="9">CBS 583.65</strain>
    </source>
</reference>
<dbReference type="SUPFAM" id="SSF57701">
    <property type="entry name" value="Zn2/Cys6 DNA-binding domain"/>
    <property type="match status" value="1"/>
</dbReference>
<evidence type="ECO:0000313" key="8">
    <source>
        <dbReference type="EMBL" id="OJJ06223.1"/>
    </source>
</evidence>
<dbReference type="Gene3D" id="4.10.240.10">
    <property type="entry name" value="Zn(2)-C6 fungal-type DNA-binding domain"/>
    <property type="match status" value="1"/>
</dbReference>